<organism evidence="2 3">
    <name type="scientific">Phytophthora fragariae</name>
    <dbReference type="NCBI Taxonomy" id="53985"/>
    <lineage>
        <taxon>Eukaryota</taxon>
        <taxon>Sar</taxon>
        <taxon>Stramenopiles</taxon>
        <taxon>Oomycota</taxon>
        <taxon>Peronosporomycetes</taxon>
        <taxon>Peronosporales</taxon>
        <taxon>Peronosporaceae</taxon>
        <taxon>Phytophthora</taxon>
    </lineage>
</organism>
<dbReference type="EMBL" id="QXFX01001250">
    <property type="protein sequence ID" value="KAE9093736.1"/>
    <property type="molecule type" value="Genomic_DNA"/>
</dbReference>
<evidence type="ECO:0000256" key="1">
    <source>
        <dbReference type="SAM" id="MobiDB-lite"/>
    </source>
</evidence>
<name>A0A6G0KP48_9STRA</name>
<evidence type="ECO:0000313" key="3">
    <source>
        <dbReference type="Proteomes" id="UP000488956"/>
    </source>
</evidence>
<evidence type="ECO:0000313" key="2">
    <source>
        <dbReference type="EMBL" id="KAE9093736.1"/>
    </source>
</evidence>
<sequence length="86" mass="9650">MSQFKVALTTPVLKQQRCLSRRRGSISERRKFRPASVLSGSATKGKRSHAASAVLEPCLRYRRSGIGRTTSPRGSQLLASERFHFF</sequence>
<comment type="caution">
    <text evidence="2">The sequence shown here is derived from an EMBL/GenBank/DDBJ whole genome shotgun (WGS) entry which is preliminary data.</text>
</comment>
<gene>
    <name evidence="2" type="ORF">PF010_g17374</name>
</gene>
<proteinExistence type="predicted"/>
<accession>A0A6G0KP48</accession>
<protein>
    <submittedName>
        <fullName evidence="2">Uncharacterized protein</fullName>
    </submittedName>
</protein>
<feature type="region of interest" description="Disordered" evidence="1">
    <location>
        <begin position="19"/>
        <end position="49"/>
    </location>
</feature>
<dbReference type="Proteomes" id="UP000488956">
    <property type="component" value="Unassembled WGS sequence"/>
</dbReference>
<reference evidence="2 3" key="1">
    <citation type="submission" date="2018-09" db="EMBL/GenBank/DDBJ databases">
        <title>Genomic investigation of the strawberry pathogen Phytophthora fragariae indicates pathogenicity is determined by transcriptional variation in three key races.</title>
        <authorList>
            <person name="Adams T.M."/>
            <person name="Armitage A.D."/>
            <person name="Sobczyk M.K."/>
            <person name="Bates H.J."/>
            <person name="Dunwell J.M."/>
            <person name="Nellist C.F."/>
            <person name="Harrison R.J."/>
        </authorList>
    </citation>
    <scope>NUCLEOTIDE SEQUENCE [LARGE SCALE GENOMIC DNA]</scope>
    <source>
        <strain evidence="2 3">ONT-3</strain>
    </source>
</reference>
<dbReference type="AlphaFoldDB" id="A0A6G0KP48"/>